<reference evidence="1 2" key="1">
    <citation type="submission" date="2023-05" db="EMBL/GenBank/DDBJ databases">
        <title>Gordonibacter KGMB12511T sp. nov., isolated from faeces of healthy Korean.</title>
        <authorList>
            <person name="Kim H.S."/>
            <person name="Kim J.-S."/>
            <person name="Suh M.K."/>
            <person name="Eom M.K."/>
            <person name="Do H.E."/>
            <person name="Lee J.-S."/>
        </authorList>
    </citation>
    <scope>NUCLEOTIDE SEQUENCE [LARGE SCALE GENOMIC DNA]</scope>
    <source>
        <strain evidence="1 2">KGMB12511</strain>
    </source>
</reference>
<protein>
    <submittedName>
        <fullName evidence="1">Molecular chaperone TorD family protein</fullName>
    </submittedName>
</protein>
<organism evidence="1 2">
    <name type="scientific">Gordonibacter faecis</name>
    <dbReference type="NCBI Taxonomy" id="3047475"/>
    <lineage>
        <taxon>Bacteria</taxon>
        <taxon>Bacillati</taxon>
        <taxon>Actinomycetota</taxon>
        <taxon>Coriobacteriia</taxon>
        <taxon>Eggerthellales</taxon>
        <taxon>Eggerthellaceae</taxon>
        <taxon>Gordonibacter</taxon>
    </lineage>
</organism>
<dbReference type="Pfam" id="PF02613">
    <property type="entry name" value="Nitrate_red_del"/>
    <property type="match status" value="1"/>
</dbReference>
<dbReference type="SUPFAM" id="SSF89155">
    <property type="entry name" value="TorD-like"/>
    <property type="match status" value="1"/>
</dbReference>
<evidence type="ECO:0000313" key="2">
    <source>
        <dbReference type="Proteomes" id="UP001232750"/>
    </source>
</evidence>
<proteinExistence type="predicted"/>
<evidence type="ECO:0000313" key="1">
    <source>
        <dbReference type="EMBL" id="MDJ1651313.1"/>
    </source>
</evidence>
<dbReference type="Proteomes" id="UP001232750">
    <property type="component" value="Unassembled WGS sequence"/>
</dbReference>
<dbReference type="Gene3D" id="1.10.3480.10">
    <property type="entry name" value="TorD-like"/>
    <property type="match status" value="1"/>
</dbReference>
<dbReference type="InterPro" id="IPR036411">
    <property type="entry name" value="TorD-like_sf"/>
</dbReference>
<comment type="caution">
    <text evidence="1">The sequence shown here is derived from an EMBL/GenBank/DDBJ whole genome shotgun (WGS) entry which is preliminary data.</text>
</comment>
<gene>
    <name evidence="1" type="ORF">QNJ86_10915</name>
</gene>
<keyword evidence="2" id="KW-1185">Reference proteome</keyword>
<name>A0ABT7DP57_9ACTN</name>
<sequence length="226" mass="24949">MMEDEAVFSVLAQCFGPVDEDSWRQLTAGHAWTEFLDGARRLLQDEAFAPQKAPIARARRRCPLQEFLASGEVNALYTPPTFAEKQAFAARHFTGGLPESALPVESLYRPWSNGIAHAPFSQQAGLYGGDSAQYARELVERLGMEVPPAFAACPDHLALELDLTAVLLRSGMRDEARSFAAERFGWLTAYRLRLLELGDDARFYIGLVDVIVGIHTGLIHDQQASA</sequence>
<dbReference type="EMBL" id="JASJEU010000022">
    <property type="protein sequence ID" value="MDJ1651313.1"/>
    <property type="molecule type" value="Genomic_DNA"/>
</dbReference>
<dbReference type="InterPro" id="IPR020945">
    <property type="entry name" value="DMSO/NO3_reduct_chaperone"/>
</dbReference>
<dbReference type="RefSeq" id="WP_283832660.1">
    <property type="nucleotide sequence ID" value="NZ_JASJEU010000022.1"/>
</dbReference>
<accession>A0ABT7DP57</accession>